<dbReference type="InterPro" id="IPR043797">
    <property type="entry name" value="MupG_N"/>
</dbReference>
<organism evidence="3 4">
    <name type="scientific">Pediococcus inopinatus</name>
    <dbReference type="NCBI Taxonomy" id="114090"/>
    <lineage>
        <taxon>Bacteria</taxon>
        <taxon>Bacillati</taxon>
        <taxon>Bacillota</taxon>
        <taxon>Bacilli</taxon>
        <taxon>Lactobacillales</taxon>
        <taxon>Lactobacillaceae</taxon>
        <taxon>Pediococcus</taxon>
    </lineage>
</organism>
<dbReference type="EMBL" id="CP104778">
    <property type="protein sequence ID" value="WPC21897.1"/>
    <property type="molecule type" value="Genomic_DNA"/>
</dbReference>
<name>A0ABZ0Q5W8_9LACO</name>
<dbReference type="RefSeq" id="WP_057773133.1">
    <property type="nucleotide sequence ID" value="NZ_BBIM01000027.1"/>
</dbReference>
<protein>
    <submittedName>
        <fullName evidence="3">MupG family TIM beta-alpha barrel fold protein</fullName>
    </submittedName>
</protein>
<sequence>MLGFSIYLDTEINSQTESYIRTMSQHGFTGVFTSVHIPEDDASKYVERLKKLGKICMEQHLELTVDIDYQGLKSLGCSVTDVKKLTQCGISALRLDDGFTNSEIAILSHQLAIALNASTISETDVQVLNVQHANFDHMEAWHNYYPRPETGLDTDWFAEKNMWLKQQHFTVMAFVPGDINFRGPLYQGLPTLEAHRHKNSLVAANELKKNFEVEKIFIGDPLISNKLMAQFEAFFTRNEIQLHVQTSHSELMKQIWHNRPEVARDVVRLVESRQQNQKMSVSVQPHQTTLRKLGTITIDNEDYGRYQGEIQICKKELPLDSKVNVIGQVSQSDVVFLPLIGEKTAIKFMPMEEVK</sequence>
<proteinExistence type="predicted"/>
<dbReference type="InterPro" id="IPR008589">
    <property type="entry name" value="MupG"/>
</dbReference>
<dbReference type="InterPro" id="IPR043894">
    <property type="entry name" value="MupG_C"/>
</dbReference>
<accession>A0ABZ0Q5W8</accession>
<dbReference type="Pfam" id="PF19200">
    <property type="entry name" value="MupG_N"/>
    <property type="match status" value="1"/>
</dbReference>
<dbReference type="Gene3D" id="2.40.100.10">
    <property type="entry name" value="Cyclophilin-like"/>
    <property type="match status" value="1"/>
</dbReference>
<dbReference type="InterPro" id="IPR013785">
    <property type="entry name" value="Aldolase_TIM"/>
</dbReference>
<dbReference type="SUPFAM" id="SSF50891">
    <property type="entry name" value="Cyclophilin-like"/>
    <property type="match status" value="1"/>
</dbReference>
<evidence type="ECO:0000313" key="4">
    <source>
        <dbReference type="Proteomes" id="UP001302696"/>
    </source>
</evidence>
<dbReference type="Gene3D" id="3.20.20.70">
    <property type="entry name" value="Aldolase class I"/>
    <property type="match status" value="1"/>
</dbReference>
<evidence type="ECO:0000259" key="1">
    <source>
        <dbReference type="Pfam" id="PF05913"/>
    </source>
</evidence>
<dbReference type="InterPro" id="IPR029000">
    <property type="entry name" value="Cyclophilin-like_dom_sf"/>
</dbReference>
<dbReference type="Pfam" id="PF05913">
    <property type="entry name" value="MupG_C"/>
    <property type="match status" value="1"/>
</dbReference>
<dbReference type="InterPro" id="IPR017853">
    <property type="entry name" value="GH"/>
</dbReference>
<dbReference type="PANTHER" id="PTHR38435:SF2">
    <property type="entry name" value="DUF871 DOMAIN-CONTAINING PROTEIN"/>
    <property type="match status" value="1"/>
</dbReference>
<keyword evidence="4" id="KW-1185">Reference proteome</keyword>
<feature type="domain" description="6-phospho-N-acetylmuramidase N-terminal" evidence="2">
    <location>
        <begin position="2"/>
        <end position="232"/>
    </location>
</feature>
<evidence type="ECO:0000313" key="3">
    <source>
        <dbReference type="EMBL" id="WPC21897.1"/>
    </source>
</evidence>
<feature type="domain" description="6-phospho-N-acetylmuramidase C-terminal" evidence="1">
    <location>
        <begin position="243"/>
        <end position="348"/>
    </location>
</feature>
<reference evidence="4" key="1">
    <citation type="submission" date="2024-06" db="EMBL/GenBank/DDBJ databases">
        <authorList>
            <person name="Chang H.C."/>
            <person name="Mun S.Y."/>
        </authorList>
    </citation>
    <scope>NUCLEOTIDE SEQUENCE [LARGE SCALE GENOMIC DNA]</scope>
    <source>
        <strain evidence="4">KT1</strain>
    </source>
</reference>
<gene>
    <name evidence="3" type="ORF">N6G96_01410</name>
</gene>
<evidence type="ECO:0000259" key="2">
    <source>
        <dbReference type="Pfam" id="PF19200"/>
    </source>
</evidence>
<dbReference type="Proteomes" id="UP001302696">
    <property type="component" value="Chromosome"/>
</dbReference>
<dbReference type="SUPFAM" id="SSF51445">
    <property type="entry name" value="(Trans)glycosidases"/>
    <property type="match status" value="1"/>
</dbReference>
<dbReference type="PANTHER" id="PTHR38435">
    <property type="match status" value="1"/>
</dbReference>